<name>A0A0R2FBT8_9LACO</name>
<dbReference type="STRING" id="1423730.FC75_GL001376"/>
<gene>
    <name evidence="1" type="ORF">FC75_GL001376</name>
</gene>
<evidence type="ECO:0000313" key="2">
    <source>
        <dbReference type="Proteomes" id="UP000050865"/>
    </source>
</evidence>
<proteinExistence type="predicted"/>
<evidence type="ECO:0000313" key="1">
    <source>
        <dbReference type="EMBL" id="KRN23797.1"/>
    </source>
</evidence>
<dbReference type="InterPro" id="IPR011990">
    <property type="entry name" value="TPR-like_helical_dom_sf"/>
</dbReference>
<comment type="caution">
    <text evidence="1">The sequence shown here is derived from an EMBL/GenBank/DDBJ whole genome shotgun (WGS) entry which is preliminary data.</text>
</comment>
<dbReference type="Proteomes" id="UP000050865">
    <property type="component" value="Unassembled WGS sequence"/>
</dbReference>
<dbReference type="SUPFAM" id="SSF48452">
    <property type="entry name" value="TPR-like"/>
    <property type="match status" value="1"/>
</dbReference>
<accession>A0A0R2FBT8</accession>
<dbReference type="PATRIC" id="fig|1423730.4.peg.1448"/>
<keyword evidence="2" id="KW-1185">Reference proteome</keyword>
<organism evidence="1 2">
    <name type="scientific">Lacticaseibacillus camelliae DSM 22697 = JCM 13995</name>
    <dbReference type="NCBI Taxonomy" id="1423730"/>
    <lineage>
        <taxon>Bacteria</taxon>
        <taxon>Bacillati</taxon>
        <taxon>Bacillota</taxon>
        <taxon>Bacilli</taxon>
        <taxon>Lactobacillales</taxon>
        <taxon>Lactobacillaceae</taxon>
        <taxon>Lacticaseibacillus</taxon>
    </lineage>
</organism>
<dbReference type="EMBL" id="AYZJ01000026">
    <property type="protein sequence ID" value="KRN23797.1"/>
    <property type="molecule type" value="Genomic_DNA"/>
</dbReference>
<dbReference type="Gene3D" id="1.25.40.10">
    <property type="entry name" value="Tetratricopeptide repeat domain"/>
    <property type="match status" value="1"/>
</dbReference>
<sequence length="116" mass="12703">MLDEDGRRRYLQQLVQRASELAKDHRSTWQIWTALGQAQLDLGDHQGAAATLHAARTACAPAAPITYLALAIAYAARNWRGVTQALHTLSDQPLGDLTAQQQETLTLLRRGADETG</sequence>
<protein>
    <submittedName>
        <fullName evidence="1">Uncharacterized protein</fullName>
    </submittedName>
</protein>
<dbReference type="AlphaFoldDB" id="A0A0R2FBT8"/>
<reference evidence="1 2" key="1">
    <citation type="journal article" date="2015" name="Genome Announc.">
        <title>Expanding the biotechnology potential of lactobacilli through comparative genomics of 213 strains and associated genera.</title>
        <authorList>
            <person name="Sun Z."/>
            <person name="Harris H.M."/>
            <person name="McCann A."/>
            <person name="Guo C."/>
            <person name="Argimon S."/>
            <person name="Zhang W."/>
            <person name="Yang X."/>
            <person name="Jeffery I.B."/>
            <person name="Cooney J.C."/>
            <person name="Kagawa T.F."/>
            <person name="Liu W."/>
            <person name="Song Y."/>
            <person name="Salvetti E."/>
            <person name="Wrobel A."/>
            <person name="Rasinkangas P."/>
            <person name="Parkhill J."/>
            <person name="Rea M.C."/>
            <person name="O'Sullivan O."/>
            <person name="Ritari J."/>
            <person name="Douillard F.P."/>
            <person name="Paul Ross R."/>
            <person name="Yang R."/>
            <person name="Briner A.E."/>
            <person name="Felis G.E."/>
            <person name="de Vos W.M."/>
            <person name="Barrangou R."/>
            <person name="Klaenhammer T.R."/>
            <person name="Caufield P.W."/>
            <person name="Cui Y."/>
            <person name="Zhang H."/>
            <person name="O'Toole P.W."/>
        </authorList>
    </citation>
    <scope>NUCLEOTIDE SEQUENCE [LARGE SCALE GENOMIC DNA]</scope>
    <source>
        <strain evidence="1 2">DSM 22697</strain>
    </source>
</reference>